<feature type="transmembrane region" description="Helical" evidence="1">
    <location>
        <begin position="14"/>
        <end position="39"/>
    </location>
</feature>
<evidence type="ECO:0000313" key="2">
    <source>
        <dbReference type="EMBL" id="MBP2070827.1"/>
    </source>
</evidence>
<name>A0ABS4NAY8_9THEO</name>
<keyword evidence="1" id="KW-1133">Transmembrane helix</keyword>
<sequence>MFKKFLKDKRGSELINFVVWVPLLLILTVVISQIVIIGYDQVIVQETSLVAAKSAAQNPDTIEASAQQAADDFAGKFLPNWSDKSTIDVSYPNTDPGSEVTVTIHYIFPKYAFYTNILKRPSTDYVKGQSMQIIEERP</sequence>
<reference evidence="2" key="1">
    <citation type="submission" date="2021-03" db="EMBL/GenBank/DDBJ databases">
        <title>Genomic Encyclopedia of Type Strains, Phase IV (KMG-IV): sequencing the most valuable type-strain genomes for metagenomic binning, comparative biology and taxonomic classification.</title>
        <authorList>
            <person name="Goeker M."/>
        </authorList>
    </citation>
    <scope>NUCLEOTIDE SEQUENCE</scope>
    <source>
        <strain evidence="2">DSM 101588</strain>
    </source>
</reference>
<dbReference type="EMBL" id="JAGGLT010000002">
    <property type="protein sequence ID" value="MBP2070827.1"/>
    <property type="molecule type" value="Genomic_DNA"/>
</dbReference>
<evidence type="ECO:0000256" key="1">
    <source>
        <dbReference type="SAM" id="Phobius"/>
    </source>
</evidence>
<proteinExistence type="predicted"/>
<protein>
    <submittedName>
        <fullName evidence="2">Flp pilus assembly protein TadG</fullName>
    </submittedName>
</protein>
<gene>
    <name evidence="2" type="ORF">J2Z80_000325</name>
</gene>
<accession>A0ABS4NAY8</accession>
<organism evidence="2 3">
    <name type="scientific">Thermoanaerobacterium butyriciformans</name>
    <dbReference type="NCBI Taxonomy" id="1702242"/>
    <lineage>
        <taxon>Bacteria</taxon>
        <taxon>Bacillati</taxon>
        <taxon>Bacillota</taxon>
        <taxon>Clostridia</taxon>
        <taxon>Thermoanaerobacterales</taxon>
        <taxon>Thermoanaerobacteraceae</taxon>
        <taxon>Thermoanaerobacterium</taxon>
    </lineage>
</organism>
<dbReference type="RefSeq" id="WP_209452797.1">
    <property type="nucleotide sequence ID" value="NZ_JAGGLT010000002.1"/>
</dbReference>
<keyword evidence="1" id="KW-0812">Transmembrane</keyword>
<keyword evidence="3" id="KW-1185">Reference proteome</keyword>
<evidence type="ECO:0000313" key="3">
    <source>
        <dbReference type="Proteomes" id="UP001166402"/>
    </source>
</evidence>
<comment type="caution">
    <text evidence="2">The sequence shown here is derived from an EMBL/GenBank/DDBJ whole genome shotgun (WGS) entry which is preliminary data.</text>
</comment>
<dbReference type="Proteomes" id="UP001166402">
    <property type="component" value="Unassembled WGS sequence"/>
</dbReference>
<keyword evidence="1" id="KW-0472">Membrane</keyword>